<feature type="compositionally biased region" description="Basic and acidic residues" evidence="1">
    <location>
        <begin position="524"/>
        <end position="534"/>
    </location>
</feature>
<feature type="transmembrane region" description="Helical" evidence="2">
    <location>
        <begin position="173"/>
        <end position="195"/>
    </location>
</feature>
<proteinExistence type="predicted"/>
<comment type="caution">
    <text evidence="3">The sequence shown here is derived from an EMBL/GenBank/DDBJ whole genome shotgun (WGS) entry which is preliminary data.</text>
</comment>
<keyword evidence="2" id="KW-1133">Transmembrane helix</keyword>
<feature type="transmembrane region" description="Helical" evidence="2">
    <location>
        <begin position="20"/>
        <end position="39"/>
    </location>
</feature>
<evidence type="ECO:0000313" key="4">
    <source>
        <dbReference type="Proteomes" id="UP001213000"/>
    </source>
</evidence>
<evidence type="ECO:0000313" key="3">
    <source>
        <dbReference type="EMBL" id="KAJ3574280.1"/>
    </source>
</evidence>
<feature type="transmembrane region" description="Helical" evidence="2">
    <location>
        <begin position="418"/>
        <end position="445"/>
    </location>
</feature>
<evidence type="ECO:0000256" key="2">
    <source>
        <dbReference type="SAM" id="Phobius"/>
    </source>
</evidence>
<accession>A0AAD5YUG0</accession>
<keyword evidence="2" id="KW-0812">Transmembrane</keyword>
<feature type="transmembrane region" description="Helical" evidence="2">
    <location>
        <begin position="51"/>
        <end position="70"/>
    </location>
</feature>
<dbReference type="EMBL" id="JANIEX010000074">
    <property type="protein sequence ID" value="KAJ3574280.1"/>
    <property type="molecule type" value="Genomic_DNA"/>
</dbReference>
<name>A0AAD5YUG0_9AGAR</name>
<sequence>MAKLYSCPVPFRLKRLALRIVMISAVTNLLLFPRAYHWYKEYAGNAQKPLSVMLAVYLVPPSSVVLHSCFRSHVWPFWPTILDFFYSVFELLGLLSALILPYHWGYAYRVWSTPDSDTLHTVSSFSLVILYAITCCVDIWEIWCYRGKNLFAPYDFCACSLRNARMDSRATRIVRGIVAILSMLLIISWAFYALVARPAFIMATYHLSYYKTFKRPPRNYTLPQSAVLVLPSVYTELSNVDGVISISILDRPLPLDCRFMKLEGNASAVSCMTQGLHLEEDRNPARALEGTYTVDFSKLPNYPSSAFSSLYLIMPSANATIPEALQATHPVLLLPGVRAFGVLDISELQELSNNAAAVFGLPQHDVFRIAVVRSLLPDPSFPTSQNNQTASLRLALLQPGPDMTVEQEYEMDSIPSGFAFLGGAWTFINGVFAAIFGTTILLLFFGVKPLSVYGLIHTLTRVPNRLHFKEYTLSAEDQQRCVAMLREHLLDTGDADEEPSFRPSIPGEGGRLSTKEVDYDEESLVERGPEKYGF</sequence>
<evidence type="ECO:0008006" key="5">
    <source>
        <dbReference type="Google" id="ProtNLM"/>
    </source>
</evidence>
<gene>
    <name evidence="3" type="ORF">NP233_g1880</name>
</gene>
<feature type="transmembrane region" description="Helical" evidence="2">
    <location>
        <begin position="82"/>
        <end position="104"/>
    </location>
</feature>
<keyword evidence="2" id="KW-0472">Membrane</keyword>
<dbReference type="AlphaFoldDB" id="A0AAD5YUG0"/>
<feature type="region of interest" description="Disordered" evidence="1">
    <location>
        <begin position="494"/>
        <end position="534"/>
    </location>
</feature>
<dbReference type="Proteomes" id="UP001213000">
    <property type="component" value="Unassembled WGS sequence"/>
</dbReference>
<organism evidence="3 4">
    <name type="scientific">Leucocoprinus birnbaumii</name>
    <dbReference type="NCBI Taxonomy" id="56174"/>
    <lineage>
        <taxon>Eukaryota</taxon>
        <taxon>Fungi</taxon>
        <taxon>Dikarya</taxon>
        <taxon>Basidiomycota</taxon>
        <taxon>Agaricomycotina</taxon>
        <taxon>Agaricomycetes</taxon>
        <taxon>Agaricomycetidae</taxon>
        <taxon>Agaricales</taxon>
        <taxon>Agaricineae</taxon>
        <taxon>Agaricaceae</taxon>
        <taxon>Leucocoprinus</taxon>
    </lineage>
</organism>
<feature type="transmembrane region" description="Helical" evidence="2">
    <location>
        <begin position="124"/>
        <end position="143"/>
    </location>
</feature>
<evidence type="ECO:0000256" key="1">
    <source>
        <dbReference type="SAM" id="MobiDB-lite"/>
    </source>
</evidence>
<protein>
    <recommendedName>
        <fullName evidence="5">Transmembrane protein</fullName>
    </recommendedName>
</protein>
<keyword evidence="4" id="KW-1185">Reference proteome</keyword>
<reference evidence="3" key="1">
    <citation type="submission" date="2022-07" db="EMBL/GenBank/DDBJ databases">
        <title>Genome Sequence of Leucocoprinus birnbaumii.</title>
        <authorList>
            <person name="Buettner E."/>
        </authorList>
    </citation>
    <scope>NUCLEOTIDE SEQUENCE</scope>
    <source>
        <strain evidence="3">VT141</strain>
    </source>
</reference>